<dbReference type="GO" id="GO:0071944">
    <property type="term" value="C:cell periphery"/>
    <property type="evidence" value="ECO:0007669"/>
    <property type="project" value="TreeGrafter"/>
</dbReference>
<dbReference type="PANTHER" id="PTHR18063">
    <property type="entry name" value="NF-E2 INDUCIBLE PROTEIN"/>
    <property type="match status" value="1"/>
</dbReference>
<evidence type="ECO:0000313" key="3">
    <source>
        <dbReference type="Proteomes" id="UP000327085"/>
    </source>
</evidence>
<feature type="domain" description="MINDY deubiquitinase" evidence="1">
    <location>
        <begin position="12"/>
        <end position="137"/>
    </location>
</feature>
<dbReference type="InterPro" id="IPR033979">
    <property type="entry name" value="MINDY_domain"/>
</dbReference>
<sequence length="434" mass="49691">MASSWEEKIYSKDLEFEGHHCLIYYQKTIEGDACALVAIANVLSLMNKLGSTSKANTMNDLGTLVAAQLRMNNGGQQQHQQQRINDAVMLIPRLTTRIDCNLNFRRIHEFDIFEEHEIFKLLRIPIFHAWKVPPPKKNDELYVLATNEDEPLLGWKKLDEIKLFLKSSIRQPENSVAVVSLDELDLTCLKDAMLCGKLKDEMQPFEMELDIMDKESLGDVIDSLGQGFHYDLIVMNYSFVKEETARDEKWVESLRRGGFIGEMVALVWPGDVPEDEFDSLVVTDRYIGVDDENEGLTLVRSDCMDKPDEFADIFAALLKQASWNRVVLGGPKDKEEGDDGSPLNVADDNNHPFFAPLEGMLFHTNSFMKLNLSLIFAPLEGMSFRVITYHVLYLSLVHYEKDDENMEKNYSWSLGPIRAQYTFWEVCQDVSLHV</sequence>
<dbReference type="Proteomes" id="UP000327085">
    <property type="component" value="Unassembled WGS sequence"/>
</dbReference>
<dbReference type="PANTHER" id="PTHR18063:SF6">
    <property type="entry name" value="UBIQUITIN CARBOXYL-TERMINAL HYDROLASE"/>
    <property type="match status" value="1"/>
</dbReference>
<name>A0A5E4GGX7_PRUDU</name>
<dbReference type="GO" id="GO:0004843">
    <property type="term" value="F:cysteine-type deubiquitinase activity"/>
    <property type="evidence" value="ECO:0007669"/>
    <property type="project" value="InterPro"/>
</dbReference>
<dbReference type="AlphaFoldDB" id="A0A5E4GGX7"/>
<protein>
    <submittedName>
        <fullName evidence="2">PREDICTED: FAM63A</fullName>
    </submittedName>
</protein>
<dbReference type="GO" id="GO:0005829">
    <property type="term" value="C:cytosol"/>
    <property type="evidence" value="ECO:0007669"/>
    <property type="project" value="TreeGrafter"/>
</dbReference>
<dbReference type="Pfam" id="PF04424">
    <property type="entry name" value="MINDY_DUB"/>
    <property type="match status" value="1"/>
</dbReference>
<proteinExistence type="predicted"/>
<dbReference type="GO" id="GO:0071108">
    <property type="term" value="P:protein K48-linked deubiquitination"/>
    <property type="evidence" value="ECO:0007669"/>
    <property type="project" value="TreeGrafter"/>
</dbReference>
<gene>
    <name evidence="2" type="ORF">ALMOND_2B013429</name>
</gene>
<dbReference type="InterPro" id="IPR007518">
    <property type="entry name" value="MINDY"/>
</dbReference>
<dbReference type="GO" id="GO:0016807">
    <property type="term" value="F:cysteine-type carboxypeptidase activity"/>
    <property type="evidence" value="ECO:0007669"/>
    <property type="project" value="TreeGrafter"/>
</dbReference>
<organism evidence="2 3">
    <name type="scientific">Prunus dulcis</name>
    <name type="common">Almond</name>
    <name type="synonym">Amygdalus dulcis</name>
    <dbReference type="NCBI Taxonomy" id="3755"/>
    <lineage>
        <taxon>Eukaryota</taxon>
        <taxon>Viridiplantae</taxon>
        <taxon>Streptophyta</taxon>
        <taxon>Embryophyta</taxon>
        <taxon>Tracheophyta</taxon>
        <taxon>Spermatophyta</taxon>
        <taxon>Magnoliopsida</taxon>
        <taxon>eudicotyledons</taxon>
        <taxon>Gunneridae</taxon>
        <taxon>Pentapetalae</taxon>
        <taxon>rosids</taxon>
        <taxon>fabids</taxon>
        <taxon>Rosales</taxon>
        <taxon>Rosaceae</taxon>
        <taxon>Amygdaloideae</taxon>
        <taxon>Amygdaleae</taxon>
        <taxon>Prunus</taxon>
    </lineage>
</organism>
<reference evidence="3" key="1">
    <citation type="journal article" date="2020" name="Plant J.">
        <title>Transposons played a major role in the diversification between the closely related almond and peach genomes: results from the almond genome sequence.</title>
        <authorList>
            <person name="Alioto T."/>
            <person name="Alexiou K.G."/>
            <person name="Bardil A."/>
            <person name="Barteri F."/>
            <person name="Castanera R."/>
            <person name="Cruz F."/>
            <person name="Dhingra A."/>
            <person name="Duval H."/>
            <person name="Fernandez I Marti A."/>
            <person name="Frias L."/>
            <person name="Galan B."/>
            <person name="Garcia J.L."/>
            <person name="Howad W."/>
            <person name="Gomez-Garrido J."/>
            <person name="Gut M."/>
            <person name="Julca I."/>
            <person name="Morata J."/>
            <person name="Puigdomenech P."/>
            <person name="Ribeca P."/>
            <person name="Rubio Cabetas M.J."/>
            <person name="Vlasova A."/>
            <person name="Wirthensohn M."/>
            <person name="Garcia-Mas J."/>
            <person name="Gabaldon T."/>
            <person name="Casacuberta J.M."/>
            <person name="Arus P."/>
        </authorList>
    </citation>
    <scope>NUCLEOTIDE SEQUENCE [LARGE SCALE GENOMIC DNA]</scope>
    <source>
        <strain evidence="3">cv. Texas</strain>
    </source>
</reference>
<dbReference type="Gramene" id="VVA38900">
    <property type="protein sequence ID" value="VVA38900"/>
    <property type="gene ID" value="Prudul26B013429"/>
</dbReference>
<evidence type="ECO:0000259" key="1">
    <source>
        <dbReference type="Pfam" id="PF04424"/>
    </source>
</evidence>
<evidence type="ECO:0000313" key="2">
    <source>
        <dbReference type="EMBL" id="VVA38900.1"/>
    </source>
</evidence>
<dbReference type="GO" id="GO:1990380">
    <property type="term" value="F:K48-linked deubiquitinase activity"/>
    <property type="evidence" value="ECO:0007669"/>
    <property type="project" value="InterPro"/>
</dbReference>
<dbReference type="InParanoid" id="A0A5E4GGX7"/>
<dbReference type="EMBL" id="CABIKO010000708">
    <property type="protein sequence ID" value="VVA38900.1"/>
    <property type="molecule type" value="Genomic_DNA"/>
</dbReference>
<accession>A0A5E4GGX7</accession>